<evidence type="ECO:0000256" key="1">
    <source>
        <dbReference type="ARBA" id="ARBA00004141"/>
    </source>
</evidence>
<keyword evidence="3" id="KW-1133">Transmembrane helix</keyword>
<organism evidence="5">
    <name type="scientific">Aegilops tauschii</name>
    <name type="common">Tausch's goatgrass</name>
    <name type="synonym">Aegilops squarrosa</name>
    <dbReference type="NCBI Taxonomy" id="37682"/>
    <lineage>
        <taxon>Eukaryota</taxon>
        <taxon>Viridiplantae</taxon>
        <taxon>Streptophyta</taxon>
        <taxon>Embryophyta</taxon>
        <taxon>Tracheophyta</taxon>
        <taxon>Spermatophyta</taxon>
        <taxon>Magnoliopsida</taxon>
        <taxon>Liliopsida</taxon>
        <taxon>Poales</taxon>
        <taxon>Poaceae</taxon>
        <taxon>BOP clade</taxon>
        <taxon>Pooideae</taxon>
        <taxon>Triticodae</taxon>
        <taxon>Triticeae</taxon>
        <taxon>Triticinae</taxon>
        <taxon>Aegilops</taxon>
    </lineage>
</organism>
<comment type="subcellular location">
    <subcellularLocation>
        <location evidence="1">Membrane</location>
        <topology evidence="1">Multi-pass membrane protein</topology>
    </subcellularLocation>
</comment>
<proteinExistence type="predicted"/>
<dbReference type="AlphaFoldDB" id="M8CPB0"/>
<protein>
    <recommendedName>
        <fullName evidence="6">LIMR family protein</fullName>
    </recommendedName>
</protein>
<reference evidence="5" key="1">
    <citation type="submission" date="2015-06" db="UniProtKB">
        <authorList>
            <consortium name="EnsemblPlants"/>
        </authorList>
    </citation>
    <scope>IDENTIFICATION</scope>
</reference>
<keyword evidence="2" id="KW-0812">Transmembrane</keyword>
<dbReference type="InterPro" id="IPR006876">
    <property type="entry name" value="LMBR1-like_membr_prot"/>
</dbReference>
<dbReference type="Pfam" id="PF04791">
    <property type="entry name" value="LMBR1"/>
    <property type="match status" value="1"/>
</dbReference>
<name>M8CPB0_AEGTA</name>
<sequence>MGDCNVALVIVAAVVSVLVLLVSVYLLVNYQHPDDANQAWFPKLVVVLGITVAVLSILMLPADVANRQACKRAVYSGACALTLPMKTLWLVVYIIDAVLVFLVIPFAMFYYEGDQDKSVGKRLKSALIWVVASAVVCGLVLGILYALIGKVDFTVRHLSSSVQAFPNPNQFGAFTSGQPCIAPLTRQCSANTAPPNSQTTWTMRATFPEYVVALATIVGSVLFTIFGGVGIACLPLSLIFSFVRRPKAVITRSQYIKEATELGKKAKELKKAAEALHQEERSGNKGRKWRKNVKAVEKELLLLENDMNALEEMYPQGEKAEATWAFTVLAYIGKLIFGIVGLIVSIAWVAHIIIYLLVDPPLSSFLNEIFIKLDSVWGLLGTAAFAFFCFYLLIAVIAGEMMLGLKLVFITIHPMKWGGTLMNSFLFNVGLILLCSISVIQFCATAFAYYAQATAAQEIFGHTLQSLRGIKYLYKYNVFQYGFVALAILTLFYYALFTCRVNRDYIVLNGAKSLSENQKKPTGRYQLSNLLQFALCSHANLMRVLSDFFRYSLQNLQRQDVILKFSIEEVPWDATPSEDRKRATQRGIITTSRHQGLGYNRGNITTGLVAVTVDRFLPYCHEVPCRLSPQLGPRVALAMAPWSASSEFMMSNSVSSVVYPQAFLGYSQTDSSGENLDSGLEWLDPVMEALKRHSLPEGVAFEEPCRPWCQ</sequence>
<dbReference type="PANTHER" id="PTHR31652">
    <property type="entry name" value="LIMR FAMILY PROTEIN DDB_G0283707-RELATED"/>
    <property type="match status" value="1"/>
</dbReference>
<dbReference type="EnsemblPlants" id="EMT25406">
    <property type="protein sequence ID" value="EMT25406"/>
    <property type="gene ID" value="F775_32767"/>
</dbReference>
<keyword evidence="4" id="KW-0472">Membrane</keyword>
<evidence type="ECO:0000313" key="5">
    <source>
        <dbReference type="EnsemblPlants" id="EMT25406"/>
    </source>
</evidence>
<accession>M8CPB0</accession>
<dbReference type="GO" id="GO:0016020">
    <property type="term" value="C:membrane"/>
    <property type="evidence" value="ECO:0007669"/>
    <property type="project" value="UniProtKB-SubCell"/>
</dbReference>
<evidence type="ECO:0000256" key="3">
    <source>
        <dbReference type="ARBA" id="ARBA00022989"/>
    </source>
</evidence>
<evidence type="ECO:0008006" key="6">
    <source>
        <dbReference type="Google" id="ProtNLM"/>
    </source>
</evidence>
<evidence type="ECO:0000256" key="4">
    <source>
        <dbReference type="ARBA" id="ARBA00023136"/>
    </source>
</evidence>
<dbReference type="PANTHER" id="PTHR31652:SF0">
    <property type="entry name" value="LIMR FAMILY PROTEIN DDB_G0283707-RELATED"/>
    <property type="match status" value="1"/>
</dbReference>
<evidence type="ECO:0000256" key="2">
    <source>
        <dbReference type="ARBA" id="ARBA00022692"/>
    </source>
</evidence>